<name>H8KLP3_SOLCM</name>
<evidence type="ECO:0000313" key="2">
    <source>
        <dbReference type="EMBL" id="AFD09197.1"/>
    </source>
</evidence>
<dbReference type="KEGG" id="scn:Solca_4207"/>
<gene>
    <name evidence="2" type="ordered locus">Solca_4207</name>
</gene>
<dbReference type="InterPro" id="IPR008969">
    <property type="entry name" value="CarboxyPept-like_regulatory"/>
</dbReference>
<dbReference type="OrthoDB" id="1075473at2"/>
<dbReference type="SUPFAM" id="SSF56935">
    <property type="entry name" value="Porins"/>
    <property type="match status" value="1"/>
</dbReference>
<dbReference type="EMBL" id="CP003349">
    <property type="protein sequence ID" value="AFD09197.1"/>
    <property type="molecule type" value="Genomic_DNA"/>
</dbReference>
<dbReference type="HOGENOM" id="CLU_020298_0_0_10"/>
<sequence>MKTPLLTLSFLLMLTSAVFAQTKISGTIKSQKGKPLSNAGIAIKDSYDGSTSDKDGKFSFTTDEKDSKQLLVTLVGYEPHIQTVQLTGSAIELTIELDELATELNTVVVSAGTMEANDNRKMAQLKSLDIATTAGAEADIVSALQTLPGTQATSSQQGLLVRGGAANETKMYFDGMLIKNPYLNDLPDIASRGRFSPFMFKGMSFSAGGYSAQYGQALSSALVLESKDLEPRTTTGVSLMSVGGGIVQTNKFKNSSLQVGGQYINLQPYYGLVKQDANWNYAPRSYGGSVNYKQKTGSTGMFKFFSEFSSGKVGLDVDNLDDLSKPGNYLNKNNNLLVNSTYRQFLSDKVKLDAGVTFSTDRDSLKYNTDKIGDYDRMAEGRGMITYFYGRLSSLRTGVEYYNSHKYQRFNDKEREFTDNMAAAFVETDHYFTRSLVARLGLRVENSSLLNQANLAPRASLSYKLSQFSQVSVAYGKFYQSPEDIVLVQSKNLDYQSADHYILNYQYMSDKRTFRVEAYYKNYDGLVKNSGDYFNNSGRGYARGVDIFWRDSKTIPTADYWISYSYLDTKRNFNDFPVEARPNFAATHTANLVYKQYVRPIHSQVGFTYTFASGRPYYNPNNPVFMSDKTRDFHNLSMNVSYLTRIMNQFTVVYLSVSNIPGFNNVYGYNYSTDGSVRKAIEPPAKRTLFLGVFITIGGSDFNAL</sequence>
<feature type="signal peptide" evidence="1">
    <location>
        <begin position="1"/>
        <end position="20"/>
    </location>
</feature>
<dbReference type="Gene3D" id="2.170.130.10">
    <property type="entry name" value="TonB-dependent receptor, plug domain"/>
    <property type="match status" value="1"/>
</dbReference>
<dbReference type="eggNOG" id="COG4206">
    <property type="taxonomic scope" value="Bacteria"/>
</dbReference>
<reference evidence="2" key="1">
    <citation type="submission" date="2012-02" db="EMBL/GenBank/DDBJ databases">
        <title>The complete genome of Solitalea canadensis DSM 3403.</title>
        <authorList>
            <consortium name="US DOE Joint Genome Institute (JGI-PGF)"/>
            <person name="Lucas S."/>
            <person name="Copeland A."/>
            <person name="Lapidus A."/>
            <person name="Glavina del Rio T."/>
            <person name="Dalin E."/>
            <person name="Tice H."/>
            <person name="Bruce D."/>
            <person name="Goodwin L."/>
            <person name="Pitluck S."/>
            <person name="Peters L."/>
            <person name="Ovchinnikova G."/>
            <person name="Lu M."/>
            <person name="Kyrpides N."/>
            <person name="Mavromatis K."/>
            <person name="Ivanova N."/>
            <person name="Brettin T."/>
            <person name="Detter J.C."/>
            <person name="Han C."/>
            <person name="Larimer F."/>
            <person name="Land M."/>
            <person name="Hauser L."/>
            <person name="Markowitz V."/>
            <person name="Cheng J.-F."/>
            <person name="Hugenholtz P."/>
            <person name="Woyke T."/>
            <person name="Wu D."/>
            <person name="Spring S."/>
            <person name="Schroeder M."/>
            <person name="Kopitz M."/>
            <person name="Brambilla E."/>
            <person name="Klenk H.-P."/>
            <person name="Eisen J.A."/>
        </authorList>
    </citation>
    <scope>NUCLEOTIDE SEQUENCE</scope>
    <source>
        <strain evidence="2">DSM 3403</strain>
    </source>
</reference>
<evidence type="ECO:0000256" key="1">
    <source>
        <dbReference type="SAM" id="SignalP"/>
    </source>
</evidence>
<dbReference type="STRING" id="929556.Solca_4207"/>
<dbReference type="Pfam" id="PF13715">
    <property type="entry name" value="CarbopepD_reg_2"/>
    <property type="match status" value="1"/>
</dbReference>
<feature type="chain" id="PRO_5003612922" evidence="1">
    <location>
        <begin position="21"/>
        <end position="705"/>
    </location>
</feature>
<protein>
    <submittedName>
        <fullName evidence="2">TonB-dependent receptor family protein</fullName>
    </submittedName>
</protein>
<dbReference type="AlphaFoldDB" id="H8KLP3"/>
<proteinExistence type="predicted"/>
<dbReference type="RefSeq" id="WP_014682419.1">
    <property type="nucleotide sequence ID" value="NC_017770.1"/>
</dbReference>
<dbReference type="SUPFAM" id="SSF49464">
    <property type="entry name" value="Carboxypeptidase regulatory domain-like"/>
    <property type="match status" value="1"/>
</dbReference>
<keyword evidence="2" id="KW-0675">Receptor</keyword>
<dbReference type="Gene3D" id="2.60.40.1120">
    <property type="entry name" value="Carboxypeptidase-like, regulatory domain"/>
    <property type="match status" value="1"/>
</dbReference>
<organism evidence="2 3">
    <name type="scientific">Solitalea canadensis (strain ATCC 29591 / DSM 3403 / JCM 21819 / LMG 8368 / NBRC 15130 / NCIMB 12057 / USAM 9D)</name>
    <name type="common">Flexibacter canadensis</name>
    <dbReference type="NCBI Taxonomy" id="929556"/>
    <lineage>
        <taxon>Bacteria</taxon>
        <taxon>Pseudomonadati</taxon>
        <taxon>Bacteroidota</taxon>
        <taxon>Sphingobacteriia</taxon>
        <taxon>Sphingobacteriales</taxon>
        <taxon>Sphingobacteriaceae</taxon>
        <taxon>Solitalea</taxon>
    </lineage>
</organism>
<keyword evidence="1" id="KW-0732">Signal</keyword>
<evidence type="ECO:0000313" key="3">
    <source>
        <dbReference type="Proteomes" id="UP000007590"/>
    </source>
</evidence>
<accession>H8KLP3</accession>
<dbReference type="Proteomes" id="UP000007590">
    <property type="component" value="Chromosome"/>
</dbReference>
<dbReference type="InterPro" id="IPR037066">
    <property type="entry name" value="Plug_dom_sf"/>
</dbReference>
<keyword evidence="3" id="KW-1185">Reference proteome</keyword>